<reference evidence="1 2" key="1">
    <citation type="submission" date="2014-07" db="EMBL/GenBank/DDBJ databases">
        <authorList>
            <person name="Bishop-Lilly K.A."/>
            <person name="Broomall S.M."/>
            <person name="Chain P.S."/>
            <person name="Chertkov O."/>
            <person name="Coyne S.R."/>
            <person name="Daligault H.E."/>
            <person name="Davenport K.W."/>
            <person name="Erkkila T."/>
            <person name="Frey K.G."/>
            <person name="Gibbons H.S."/>
            <person name="Gu W."/>
            <person name="Jaissle J."/>
            <person name="Johnson S.L."/>
            <person name="Koroleva G.I."/>
            <person name="Ladner J.T."/>
            <person name="Lo C.-C."/>
            <person name="Minogue T.D."/>
            <person name="Munk C."/>
            <person name="Palacios G.F."/>
            <person name="Redden C.L."/>
            <person name="Rosenzweig C.N."/>
            <person name="Scholz M.B."/>
            <person name="Teshima H."/>
            <person name="Xu Y."/>
        </authorList>
    </citation>
    <scope>NUCLEOTIDE SEQUENCE [LARGE SCALE GENOMIC DNA]</scope>
    <source>
        <strain evidence="1 2">ATCC 33641</strain>
    </source>
</reference>
<dbReference type="Proteomes" id="UP000029430">
    <property type="component" value="Unassembled WGS sequence"/>
</dbReference>
<organism evidence="1 2">
    <name type="scientific">Yersinia frederiksenii ATCC 33641</name>
    <dbReference type="NCBI Taxonomy" id="349966"/>
    <lineage>
        <taxon>Bacteria</taxon>
        <taxon>Pseudomonadati</taxon>
        <taxon>Pseudomonadota</taxon>
        <taxon>Gammaproteobacteria</taxon>
        <taxon>Enterobacterales</taxon>
        <taxon>Yersiniaceae</taxon>
        <taxon>Yersinia</taxon>
    </lineage>
</organism>
<accession>A0ABR4VW96</accession>
<name>A0ABR4VW96_YERFR</name>
<evidence type="ECO:0000313" key="1">
    <source>
        <dbReference type="EMBL" id="KGA43652.1"/>
    </source>
</evidence>
<gene>
    <name evidence="1" type="ORF">DJ58_4304</name>
</gene>
<comment type="caution">
    <text evidence="1">The sequence shown here is derived from an EMBL/GenBank/DDBJ whole genome shotgun (WGS) entry which is preliminary data.</text>
</comment>
<proteinExistence type="predicted"/>
<keyword evidence="2" id="KW-1185">Reference proteome</keyword>
<protein>
    <submittedName>
        <fullName evidence="1">Uncharacterized protein</fullName>
    </submittedName>
</protein>
<sequence>MIYYNPLILLLGGLLFSPLVTASKTTNTHAVKLFTRPLVSSFFWY</sequence>
<evidence type="ECO:0000313" key="2">
    <source>
        <dbReference type="Proteomes" id="UP000029430"/>
    </source>
</evidence>
<dbReference type="EMBL" id="JPPS01000010">
    <property type="protein sequence ID" value="KGA43652.1"/>
    <property type="molecule type" value="Genomic_DNA"/>
</dbReference>